<keyword evidence="4 5" id="KW-0472">Membrane</keyword>
<dbReference type="GO" id="GO:0016020">
    <property type="term" value="C:membrane"/>
    <property type="evidence" value="ECO:0007669"/>
    <property type="project" value="UniProtKB-SubCell"/>
</dbReference>
<reference evidence="7" key="1">
    <citation type="submission" date="2021-04" db="EMBL/GenBank/DDBJ databases">
        <title>Complete genome sequence for Sulfitobacter sp. strain JK7-1.</title>
        <authorList>
            <person name="Park S.-J."/>
        </authorList>
    </citation>
    <scope>NUCLEOTIDE SEQUENCE</scope>
    <source>
        <strain evidence="7">JK7-1</strain>
    </source>
</reference>
<organism evidence="7 8">
    <name type="scientific">Sulfitobacter albidus</name>
    <dbReference type="NCBI Taxonomy" id="2829501"/>
    <lineage>
        <taxon>Bacteria</taxon>
        <taxon>Pseudomonadati</taxon>
        <taxon>Pseudomonadota</taxon>
        <taxon>Alphaproteobacteria</taxon>
        <taxon>Rhodobacterales</taxon>
        <taxon>Roseobacteraceae</taxon>
        <taxon>Sulfitobacter</taxon>
    </lineage>
</organism>
<keyword evidence="2 5" id="KW-0812">Transmembrane</keyword>
<feature type="transmembrane region" description="Helical" evidence="5">
    <location>
        <begin position="133"/>
        <end position="151"/>
    </location>
</feature>
<dbReference type="RefSeq" id="WP_212705939.1">
    <property type="nucleotide sequence ID" value="NZ_CP073581.1"/>
</dbReference>
<keyword evidence="8" id="KW-1185">Reference proteome</keyword>
<keyword evidence="3 5" id="KW-1133">Transmembrane helix</keyword>
<feature type="transmembrane region" description="Helical" evidence="5">
    <location>
        <begin position="102"/>
        <end position="127"/>
    </location>
</feature>
<protein>
    <submittedName>
        <fullName evidence="7">YIP1 family protein</fullName>
    </submittedName>
</protein>
<evidence type="ECO:0000256" key="1">
    <source>
        <dbReference type="ARBA" id="ARBA00004141"/>
    </source>
</evidence>
<name>A0A975JFU2_9RHOB</name>
<dbReference type="InterPro" id="IPR006977">
    <property type="entry name" value="Yip1_dom"/>
</dbReference>
<dbReference type="EMBL" id="CP073581">
    <property type="protein sequence ID" value="QUJ77746.1"/>
    <property type="molecule type" value="Genomic_DNA"/>
</dbReference>
<evidence type="ECO:0000256" key="3">
    <source>
        <dbReference type="ARBA" id="ARBA00022989"/>
    </source>
</evidence>
<dbReference type="Proteomes" id="UP000683291">
    <property type="component" value="Chromosome 1"/>
</dbReference>
<sequence>MISDELKDLALQTIQSPREAARRIMGTPLSRDALWSGLVLAAAINAILYSLSLFGVDTSVLPPLLSNPLMFFFLITGVLVITVHAFFWTGKMIGGQGDLGDLLKLMVWLQILRAGAQAIMLVLMLVAPFLAQLFSLVVGVLGLWITVNFLTEGLQLRSLMQGVGVLILSAVGIIFGLLVLVALIGTATLGVPANV</sequence>
<dbReference type="AlphaFoldDB" id="A0A975JFU2"/>
<evidence type="ECO:0000313" key="7">
    <source>
        <dbReference type="EMBL" id="QUJ77746.1"/>
    </source>
</evidence>
<evidence type="ECO:0000256" key="5">
    <source>
        <dbReference type="SAM" id="Phobius"/>
    </source>
</evidence>
<accession>A0A975JFU2</accession>
<dbReference type="Pfam" id="PF04893">
    <property type="entry name" value="Yip1"/>
    <property type="match status" value="1"/>
</dbReference>
<gene>
    <name evidence="7" type="ORF">KDD17_07320</name>
</gene>
<feature type="transmembrane region" description="Helical" evidence="5">
    <location>
        <begin position="33"/>
        <end position="56"/>
    </location>
</feature>
<evidence type="ECO:0000256" key="2">
    <source>
        <dbReference type="ARBA" id="ARBA00022692"/>
    </source>
</evidence>
<proteinExistence type="predicted"/>
<feature type="domain" description="Yip1" evidence="6">
    <location>
        <begin position="12"/>
        <end position="179"/>
    </location>
</feature>
<dbReference type="KEGG" id="sual:KDD17_07320"/>
<evidence type="ECO:0000256" key="4">
    <source>
        <dbReference type="ARBA" id="ARBA00023136"/>
    </source>
</evidence>
<evidence type="ECO:0000313" key="8">
    <source>
        <dbReference type="Proteomes" id="UP000683291"/>
    </source>
</evidence>
<feature type="transmembrane region" description="Helical" evidence="5">
    <location>
        <begin position="163"/>
        <end position="185"/>
    </location>
</feature>
<feature type="transmembrane region" description="Helical" evidence="5">
    <location>
        <begin position="68"/>
        <end position="90"/>
    </location>
</feature>
<evidence type="ECO:0000259" key="6">
    <source>
        <dbReference type="Pfam" id="PF04893"/>
    </source>
</evidence>
<comment type="subcellular location">
    <subcellularLocation>
        <location evidence="1">Membrane</location>
        <topology evidence="1">Multi-pass membrane protein</topology>
    </subcellularLocation>
</comment>